<dbReference type="Proteomes" id="UP000256485">
    <property type="component" value="Unassembled WGS sequence"/>
</dbReference>
<gene>
    <name evidence="2" type="ORF">DFJ64_0912</name>
</gene>
<dbReference type="AlphaFoldDB" id="A0A3D9VDX9"/>
<dbReference type="EMBL" id="QTUC01000001">
    <property type="protein sequence ID" value="REF35531.1"/>
    <property type="molecule type" value="Genomic_DNA"/>
</dbReference>
<protein>
    <submittedName>
        <fullName evidence="2">Uncharacterized protein</fullName>
    </submittedName>
</protein>
<keyword evidence="3" id="KW-1185">Reference proteome</keyword>
<evidence type="ECO:0000256" key="1">
    <source>
        <dbReference type="SAM" id="MobiDB-lite"/>
    </source>
</evidence>
<name>A0A3D9VDX9_THECX</name>
<evidence type="ECO:0000313" key="2">
    <source>
        <dbReference type="EMBL" id="REF35531.1"/>
    </source>
</evidence>
<dbReference type="RefSeq" id="WP_115849301.1">
    <property type="nucleotide sequence ID" value="NZ_QTUC01000001.1"/>
</dbReference>
<accession>A0A3D9VDX9</accession>
<evidence type="ECO:0000313" key="3">
    <source>
        <dbReference type="Proteomes" id="UP000256485"/>
    </source>
</evidence>
<feature type="compositionally biased region" description="Acidic residues" evidence="1">
    <location>
        <begin position="44"/>
        <end position="61"/>
    </location>
</feature>
<comment type="caution">
    <text evidence="2">The sequence shown here is derived from an EMBL/GenBank/DDBJ whole genome shotgun (WGS) entry which is preliminary data.</text>
</comment>
<organism evidence="2 3">
    <name type="scientific">Thermasporomyces composti</name>
    <dbReference type="NCBI Taxonomy" id="696763"/>
    <lineage>
        <taxon>Bacteria</taxon>
        <taxon>Bacillati</taxon>
        <taxon>Actinomycetota</taxon>
        <taxon>Actinomycetes</taxon>
        <taxon>Propionibacteriales</taxon>
        <taxon>Nocardioidaceae</taxon>
        <taxon>Thermasporomyces</taxon>
    </lineage>
</organism>
<feature type="region of interest" description="Disordered" evidence="1">
    <location>
        <begin position="36"/>
        <end position="61"/>
    </location>
</feature>
<sequence>MANLAGVAEGHPSGSRRFEWATGVADCHRLGRAEEASAVSDIEVPYEDALENTPVDEEEDDEQVELRADQLDLEAPVADVFEQQLRVDIDEDDEYQ</sequence>
<reference evidence="2 3" key="1">
    <citation type="submission" date="2018-08" db="EMBL/GenBank/DDBJ databases">
        <title>Sequencing the genomes of 1000 actinobacteria strains.</title>
        <authorList>
            <person name="Klenk H.-P."/>
        </authorList>
    </citation>
    <scope>NUCLEOTIDE SEQUENCE [LARGE SCALE GENOMIC DNA]</scope>
    <source>
        <strain evidence="2 3">DSM 22891</strain>
    </source>
</reference>
<proteinExistence type="predicted"/>